<dbReference type="InterPro" id="IPR003779">
    <property type="entry name" value="CMD-like"/>
</dbReference>
<proteinExistence type="predicted"/>
<dbReference type="NCBIfam" id="TIGR00778">
    <property type="entry name" value="ahpD_dom"/>
    <property type="match status" value="1"/>
</dbReference>
<gene>
    <name evidence="2" type="ORF">SAMN04488542_14226</name>
</gene>
<keyword evidence="2" id="KW-0575">Peroxidase</keyword>
<dbReference type="PANTHER" id="PTHR33930">
    <property type="entry name" value="ALKYL HYDROPEROXIDE REDUCTASE AHPD"/>
    <property type="match status" value="1"/>
</dbReference>
<dbReference type="InterPro" id="IPR029032">
    <property type="entry name" value="AhpD-like"/>
</dbReference>
<protein>
    <submittedName>
        <fullName evidence="2">Alkylhydroperoxidase AhpD family core domain-containing protein</fullName>
    </submittedName>
</protein>
<dbReference type="Gene3D" id="1.20.1290.10">
    <property type="entry name" value="AhpD-like"/>
    <property type="match status" value="2"/>
</dbReference>
<keyword evidence="3" id="KW-1185">Reference proteome</keyword>
<name>A0A1G7U702_9BACL</name>
<dbReference type="AlphaFoldDB" id="A0A1G7U702"/>
<accession>A0A1G7U702</accession>
<dbReference type="EMBL" id="FNBG01000042">
    <property type="protein sequence ID" value="SDG43051.1"/>
    <property type="molecule type" value="Genomic_DNA"/>
</dbReference>
<evidence type="ECO:0000313" key="3">
    <source>
        <dbReference type="Proteomes" id="UP000198972"/>
    </source>
</evidence>
<sequence>MNTASLYPRVTPAEENQLLRQLFAHDPKRLSAFHSFSQAAFADGVLSLQFKELIAVSLAHITGCPYCIDLHVSRAKEAGVTLEELAETSAVAAAVQSFAAFALSANTLQAYYGKALTDLYSVSNLELLDSVSSINERIYDAQFDFIHSVLADGGHISEKDKLIIAVGCAQVLGNAYAIEYFTQRAAAAGIQIEQLAEVGLLAAALKAGSAIAHQLNTIFAFERE</sequence>
<feature type="domain" description="Carboxymuconolactone decarboxylase-like" evidence="1">
    <location>
        <begin position="31"/>
        <end position="102"/>
    </location>
</feature>
<dbReference type="Proteomes" id="UP000198972">
    <property type="component" value="Unassembled WGS sequence"/>
</dbReference>
<keyword evidence="2" id="KW-0560">Oxidoreductase</keyword>
<organism evidence="2 3">
    <name type="scientific">Fontibacillus panacisegetis</name>
    <dbReference type="NCBI Taxonomy" id="670482"/>
    <lineage>
        <taxon>Bacteria</taxon>
        <taxon>Bacillati</taxon>
        <taxon>Bacillota</taxon>
        <taxon>Bacilli</taxon>
        <taxon>Bacillales</taxon>
        <taxon>Paenibacillaceae</taxon>
        <taxon>Fontibacillus</taxon>
    </lineage>
</organism>
<dbReference type="Pfam" id="PF02627">
    <property type="entry name" value="CMD"/>
    <property type="match status" value="2"/>
</dbReference>
<dbReference type="SUPFAM" id="SSF69118">
    <property type="entry name" value="AhpD-like"/>
    <property type="match status" value="2"/>
</dbReference>
<feature type="domain" description="Carboxymuconolactone decarboxylase-like" evidence="1">
    <location>
        <begin position="139"/>
        <end position="215"/>
    </location>
</feature>
<dbReference type="RefSeq" id="WP_175471516.1">
    <property type="nucleotide sequence ID" value="NZ_FNBG01000042.1"/>
</dbReference>
<reference evidence="2 3" key="1">
    <citation type="submission" date="2016-10" db="EMBL/GenBank/DDBJ databases">
        <authorList>
            <person name="de Groot N.N."/>
        </authorList>
    </citation>
    <scope>NUCLEOTIDE SEQUENCE [LARGE SCALE GENOMIC DNA]</scope>
    <source>
        <strain evidence="2 3">DSM 28129</strain>
    </source>
</reference>
<dbReference type="PANTHER" id="PTHR33930:SF2">
    <property type="entry name" value="BLR3452 PROTEIN"/>
    <property type="match status" value="1"/>
</dbReference>
<dbReference type="InterPro" id="IPR004675">
    <property type="entry name" value="AhpD_core"/>
</dbReference>
<evidence type="ECO:0000259" key="1">
    <source>
        <dbReference type="Pfam" id="PF02627"/>
    </source>
</evidence>
<dbReference type="GO" id="GO:0051920">
    <property type="term" value="F:peroxiredoxin activity"/>
    <property type="evidence" value="ECO:0007669"/>
    <property type="project" value="InterPro"/>
</dbReference>
<dbReference type="STRING" id="670482.SAMN04488542_14226"/>
<evidence type="ECO:0000313" key="2">
    <source>
        <dbReference type="EMBL" id="SDG43051.1"/>
    </source>
</evidence>